<evidence type="ECO:0000313" key="2">
    <source>
        <dbReference type="EMBL" id="KAF2278895.1"/>
    </source>
</evidence>
<feature type="region of interest" description="Disordered" evidence="1">
    <location>
        <begin position="1"/>
        <end position="20"/>
    </location>
</feature>
<name>A0A6A6JRM3_WESOR</name>
<dbReference type="EMBL" id="ML986487">
    <property type="protein sequence ID" value="KAF2278895.1"/>
    <property type="molecule type" value="Genomic_DNA"/>
</dbReference>
<dbReference type="GeneID" id="54547048"/>
<dbReference type="RefSeq" id="XP_033656434.1">
    <property type="nucleotide sequence ID" value="XM_033793873.1"/>
</dbReference>
<accession>A0A6A6JRM3</accession>
<feature type="region of interest" description="Disordered" evidence="1">
    <location>
        <begin position="54"/>
        <end position="88"/>
    </location>
</feature>
<feature type="region of interest" description="Disordered" evidence="1">
    <location>
        <begin position="142"/>
        <end position="166"/>
    </location>
</feature>
<reference evidence="2" key="1">
    <citation type="journal article" date="2020" name="Stud. Mycol.">
        <title>101 Dothideomycetes genomes: a test case for predicting lifestyles and emergence of pathogens.</title>
        <authorList>
            <person name="Haridas S."/>
            <person name="Albert R."/>
            <person name="Binder M."/>
            <person name="Bloem J."/>
            <person name="Labutti K."/>
            <person name="Salamov A."/>
            <person name="Andreopoulos B."/>
            <person name="Baker S."/>
            <person name="Barry K."/>
            <person name="Bills G."/>
            <person name="Bluhm B."/>
            <person name="Cannon C."/>
            <person name="Castanera R."/>
            <person name="Culley D."/>
            <person name="Daum C."/>
            <person name="Ezra D."/>
            <person name="Gonzalez J."/>
            <person name="Henrissat B."/>
            <person name="Kuo A."/>
            <person name="Liang C."/>
            <person name="Lipzen A."/>
            <person name="Lutzoni F."/>
            <person name="Magnuson J."/>
            <person name="Mondo S."/>
            <person name="Nolan M."/>
            <person name="Ohm R."/>
            <person name="Pangilinan J."/>
            <person name="Park H.-J."/>
            <person name="Ramirez L."/>
            <person name="Alfaro M."/>
            <person name="Sun H."/>
            <person name="Tritt A."/>
            <person name="Yoshinaga Y."/>
            <person name="Zwiers L.-H."/>
            <person name="Turgeon B."/>
            <person name="Goodwin S."/>
            <person name="Spatafora J."/>
            <person name="Crous P."/>
            <person name="Grigoriev I."/>
        </authorList>
    </citation>
    <scope>NUCLEOTIDE SEQUENCE</scope>
    <source>
        <strain evidence="2">CBS 379.55</strain>
    </source>
</reference>
<keyword evidence="3" id="KW-1185">Reference proteome</keyword>
<protein>
    <submittedName>
        <fullName evidence="2">Uncharacterized protein</fullName>
    </submittedName>
</protein>
<evidence type="ECO:0000256" key="1">
    <source>
        <dbReference type="SAM" id="MobiDB-lite"/>
    </source>
</evidence>
<gene>
    <name evidence="2" type="ORF">EI97DRAFT_222841</name>
</gene>
<dbReference type="Proteomes" id="UP000800097">
    <property type="component" value="Unassembled WGS sequence"/>
</dbReference>
<proteinExistence type="predicted"/>
<organism evidence="2 3">
    <name type="scientific">Westerdykella ornata</name>
    <dbReference type="NCBI Taxonomy" id="318751"/>
    <lineage>
        <taxon>Eukaryota</taxon>
        <taxon>Fungi</taxon>
        <taxon>Dikarya</taxon>
        <taxon>Ascomycota</taxon>
        <taxon>Pezizomycotina</taxon>
        <taxon>Dothideomycetes</taxon>
        <taxon>Pleosporomycetidae</taxon>
        <taxon>Pleosporales</taxon>
        <taxon>Sporormiaceae</taxon>
        <taxon>Westerdykella</taxon>
    </lineage>
</organism>
<dbReference type="AlphaFoldDB" id="A0A6A6JRM3"/>
<evidence type="ECO:0000313" key="3">
    <source>
        <dbReference type="Proteomes" id="UP000800097"/>
    </source>
</evidence>
<sequence length="166" mass="18139">MSTKSCHGSERPCRHLPGSRTISSTRLCMHSMYRLSGRLIQRVGSRKGPLDLRFTPMPRCLSPPSSNASDGKQVRAREGPDTCNDTQGLTMSTRRAAEPGRNSCGTFLLTAHRQHQRVSPCVMRRPTKDDIASVLAAIRSAAVESGSTARGSPNPLLRHRSTAEFP</sequence>